<gene>
    <name evidence="1" type="ORF">SPI_01129</name>
</gene>
<name>A0A167YPU4_9HYPO</name>
<dbReference type="AlphaFoldDB" id="A0A167YPU4"/>
<dbReference type="EMBL" id="AZHD01000002">
    <property type="protein sequence ID" value="OAA66553.1"/>
    <property type="molecule type" value="Genomic_DNA"/>
</dbReference>
<evidence type="ECO:0000313" key="2">
    <source>
        <dbReference type="Proteomes" id="UP000076874"/>
    </source>
</evidence>
<proteinExistence type="predicted"/>
<accession>A0A167YPU4</accession>
<protein>
    <submittedName>
        <fullName evidence="1">Uncharacterized protein</fullName>
    </submittedName>
</protein>
<evidence type="ECO:0000313" key="1">
    <source>
        <dbReference type="EMBL" id="OAA66553.1"/>
    </source>
</evidence>
<reference evidence="1 2" key="1">
    <citation type="journal article" date="2016" name="Genome Biol. Evol.">
        <title>Divergent and convergent evolution of fungal pathogenicity.</title>
        <authorList>
            <person name="Shang Y."/>
            <person name="Xiao G."/>
            <person name="Zheng P."/>
            <person name="Cen K."/>
            <person name="Zhan S."/>
            <person name="Wang C."/>
        </authorList>
    </citation>
    <scope>NUCLEOTIDE SEQUENCE [LARGE SCALE GENOMIC DNA]</scope>
    <source>
        <strain evidence="1 2">RCEF 264</strain>
    </source>
</reference>
<keyword evidence="2" id="KW-1185">Reference proteome</keyword>
<dbReference type="Proteomes" id="UP000076874">
    <property type="component" value="Unassembled WGS sequence"/>
</dbReference>
<sequence length="235" mass="25439">MDQPEHIADVPLAMAFDRTYSAEAPFVADLLDFPDRAFRAIPNAVTAPTTPRASWPRAAFLRSGAHRVYAPSASLSPAAGRTLVLKLSDEITGNLFVDGERNVTGIIQLEWIVAVPATMLQAPIWLARADAAIDDLAAEYKNAIAPTRGDTGRDTVARTEGSARNVDTLAPAETCKVPNTAEKAKSDAALEEDYAAIWSRHRLCTQPSRTAIHGTRDAVTDRHKKTIRIPTPFLG</sequence>
<organism evidence="1 2">
    <name type="scientific">Niveomyces insectorum RCEF 264</name>
    <dbReference type="NCBI Taxonomy" id="1081102"/>
    <lineage>
        <taxon>Eukaryota</taxon>
        <taxon>Fungi</taxon>
        <taxon>Dikarya</taxon>
        <taxon>Ascomycota</taxon>
        <taxon>Pezizomycotina</taxon>
        <taxon>Sordariomycetes</taxon>
        <taxon>Hypocreomycetidae</taxon>
        <taxon>Hypocreales</taxon>
        <taxon>Cordycipitaceae</taxon>
        <taxon>Niveomyces</taxon>
    </lineage>
</organism>
<comment type="caution">
    <text evidence="1">The sequence shown here is derived from an EMBL/GenBank/DDBJ whole genome shotgun (WGS) entry which is preliminary data.</text>
</comment>
<dbReference type="STRING" id="1081102.A0A167YPU4"/>